<organism evidence="1 2">
    <name type="scientific">Nephila pilipes</name>
    <name type="common">Giant wood spider</name>
    <name type="synonym">Nephila maculata</name>
    <dbReference type="NCBI Taxonomy" id="299642"/>
    <lineage>
        <taxon>Eukaryota</taxon>
        <taxon>Metazoa</taxon>
        <taxon>Ecdysozoa</taxon>
        <taxon>Arthropoda</taxon>
        <taxon>Chelicerata</taxon>
        <taxon>Arachnida</taxon>
        <taxon>Araneae</taxon>
        <taxon>Araneomorphae</taxon>
        <taxon>Entelegynae</taxon>
        <taxon>Araneoidea</taxon>
        <taxon>Nephilidae</taxon>
        <taxon>Nephila</taxon>
    </lineage>
</organism>
<dbReference type="AlphaFoldDB" id="A0A8X6PR65"/>
<accession>A0A8X6PR65</accession>
<keyword evidence="2" id="KW-1185">Reference proteome</keyword>
<proteinExistence type="predicted"/>
<dbReference type="EMBL" id="BMAW01023693">
    <property type="protein sequence ID" value="GFT84221.1"/>
    <property type="molecule type" value="Genomic_DNA"/>
</dbReference>
<evidence type="ECO:0000313" key="2">
    <source>
        <dbReference type="Proteomes" id="UP000887013"/>
    </source>
</evidence>
<reference evidence="1" key="1">
    <citation type="submission" date="2020-08" db="EMBL/GenBank/DDBJ databases">
        <title>Multicomponent nature underlies the extraordinary mechanical properties of spider dragline silk.</title>
        <authorList>
            <person name="Kono N."/>
            <person name="Nakamura H."/>
            <person name="Mori M."/>
            <person name="Yoshida Y."/>
            <person name="Ohtoshi R."/>
            <person name="Malay A.D."/>
            <person name="Moran D.A.P."/>
            <person name="Tomita M."/>
            <person name="Numata K."/>
            <person name="Arakawa K."/>
        </authorList>
    </citation>
    <scope>NUCLEOTIDE SEQUENCE</scope>
</reference>
<protein>
    <submittedName>
        <fullName evidence="1">Uncharacterized protein</fullName>
    </submittedName>
</protein>
<gene>
    <name evidence="1" type="ORF">NPIL_548471</name>
</gene>
<comment type="caution">
    <text evidence="1">The sequence shown here is derived from an EMBL/GenBank/DDBJ whole genome shotgun (WGS) entry which is preliminary data.</text>
</comment>
<sequence length="109" mass="12157">MIQPNEALANLSKSSNVFLQTLTVLVEGGNARNIIDSGSQRSHILKTVAEKINATEEYSCHFEAFGQEVICDSISRKRGSHFKELGDYSIQKILTVQLKFLSELILQES</sequence>
<evidence type="ECO:0000313" key="1">
    <source>
        <dbReference type="EMBL" id="GFT84221.1"/>
    </source>
</evidence>
<name>A0A8X6PR65_NEPPI</name>
<dbReference type="Proteomes" id="UP000887013">
    <property type="component" value="Unassembled WGS sequence"/>
</dbReference>